<proteinExistence type="predicted"/>
<protein>
    <recommendedName>
        <fullName evidence="4">DUF4148 domain-containing protein</fullName>
    </recommendedName>
</protein>
<sequence length="89" mass="9305">MKSKWIAALVAAGCVVPAVSFAQDNSVLSRAQVREEMARYEQAGFNPARQNPSRWVEDLQAAAARVHAEHDAVRMASGAAAVGGVGAGN</sequence>
<evidence type="ECO:0000313" key="2">
    <source>
        <dbReference type="EMBL" id="KGC13829.1"/>
    </source>
</evidence>
<gene>
    <name evidence="2" type="ORF">DM48_525</name>
</gene>
<name>A0AAW3EYY6_BURGA</name>
<dbReference type="Proteomes" id="UP000029590">
    <property type="component" value="Unassembled WGS sequence"/>
</dbReference>
<evidence type="ECO:0008006" key="4">
    <source>
        <dbReference type="Google" id="ProtNLM"/>
    </source>
</evidence>
<feature type="signal peptide" evidence="1">
    <location>
        <begin position="1"/>
        <end position="22"/>
    </location>
</feature>
<dbReference type="RefSeq" id="WP_036054581.1">
    <property type="nucleotide sequence ID" value="NZ_CADEPP010000045.1"/>
</dbReference>
<evidence type="ECO:0000313" key="3">
    <source>
        <dbReference type="Proteomes" id="UP000029590"/>
    </source>
</evidence>
<dbReference type="AlphaFoldDB" id="A0AAW3EYY6"/>
<reference evidence="2 3" key="1">
    <citation type="submission" date="2014-04" db="EMBL/GenBank/DDBJ databases">
        <authorList>
            <person name="Bishop-Lilly K.A."/>
            <person name="Broomall S.M."/>
            <person name="Chain P.S."/>
            <person name="Chertkov O."/>
            <person name="Coyne S.R."/>
            <person name="Daligault H.E."/>
            <person name="Davenport K.W."/>
            <person name="Erkkila T."/>
            <person name="Frey K.G."/>
            <person name="Gibbons H.S."/>
            <person name="Gu W."/>
            <person name="Jaissle J."/>
            <person name="Johnson S.L."/>
            <person name="Koroleva G.I."/>
            <person name="Ladner J.T."/>
            <person name="Lo C.-C."/>
            <person name="Minogue T.D."/>
            <person name="Munk C."/>
            <person name="Palacios G.F."/>
            <person name="Redden C.L."/>
            <person name="Rosenzweig C.N."/>
            <person name="Scholz M.B."/>
            <person name="Teshima H."/>
            <person name="Xu Y."/>
        </authorList>
    </citation>
    <scope>NUCLEOTIDE SEQUENCE [LARGE SCALE GENOMIC DNA]</scope>
    <source>
        <strain evidence="3">gladioli</strain>
    </source>
</reference>
<organism evidence="2 3">
    <name type="scientific">Burkholderia gladioli</name>
    <name type="common">Pseudomonas marginata</name>
    <name type="synonym">Phytomonas marginata</name>
    <dbReference type="NCBI Taxonomy" id="28095"/>
    <lineage>
        <taxon>Bacteria</taxon>
        <taxon>Pseudomonadati</taxon>
        <taxon>Pseudomonadota</taxon>
        <taxon>Betaproteobacteria</taxon>
        <taxon>Burkholderiales</taxon>
        <taxon>Burkholderiaceae</taxon>
        <taxon>Burkholderia</taxon>
    </lineage>
</organism>
<evidence type="ECO:0000256" key="1">
    <source>
        <dbReference type="SAM" id="SignalP"/>
    </source>
</evidence>
<dbReference type="EMBL" id="JPGG01000016">
    <property type="protein sequence ID" value="KGC13829.1"/>
    <property type="molecule type" value="Genomic_DNA"/>
</dbReference>
<dbReference type="Pfam" id="PF13663">
    <property type="entry name" value="DUF4148"/>
    <property type="match status" value="1"/>
</dbReference>
<keyword evidence="1" id="KW-0732">Signal</keyword>
<accession>A0AAW3EYY6</accession>
<feature type="chain" id="PRO_5043295367" description="DUF4148 domain-containing protein" evidence="1">
    <location>
        <begin position="23"/>
        <end position="89"/>
    </location>
</feature>
<dbReference type="KEGG" id="bgo:BM43_7239"/>
<comment type="caution">
    <text evidence="2">The sequence shown here is derived from an EMBL/GenBank/DDBJ whole genome shotgun (WGS) entry which is preliminary data.</text>
</comment>
<dbReference type="InterPro" id="IPR025421">
    <property type="entry name" value="DUF4148"/>
</dbReference>